<evidence type="ECO:0000313" key="7">
    <source>
        <dbReference type="Proteomes" id="UP000694890"/>
    </source>
</evidence>
<dbReference type="PROSITE" id="PS50294">
    <property type="entry name" value="WD_REPEATS_REGION"/>
    <property type="match status" value="1"/>
</dbReference>
<keyword evidence="1 3" id="KW-0853">WD repeat</keyword>
<evidence type="ECO:0000256" key="1">
    <source>
        <dbReference type="ARBA" id="ARBA00022574"/>
    </source>
</evidence>
<sequence>MAEGADAAKRKQPAGRKSRQSGLKRSSSSRVTLEKVLGISTVSSSGLTSDPNSGLIAYPAGKCVVVLLHPKKNKQSHIINTSRKPFSALAFSHDGKYLVTGESGHMPCVRVWEVGGGQVAEVQSHKYGVSCVAFSTNSCYIVSVGYQHDMTVSVWDWRKGSIIASNKVSSRVFAVSFSQDSSYFVTAGNRHVKFWYLDASKERRVNSTVPLIGRSGLLGDHKNSVFSGVACGRGLMASSTYCITSSGLLCLFNSSRQLEAWVNLKTSSASCLAVSEDFIFCGCADGLIRVFSPSNLQYITTLHRPHRLGVDLTQSVQHGLLPASPGAQYPDTLALTFDPAAKHLTCVYNDHSVYVWDVRDVRNVGKLYSALYHSSCVWSVEVYPELSDVSQACLPLSSFLTCSSDNTIRLWHTDPPTGHRNLYSNDLLRILYVGENTQHLQAEGERGEAAGADGKAGIRVLGISPDGQHLAAGDRCGNLRIFGLEFLDELVKIEAHDSEVLCLEFSPTSTGVRLLASASRDRLIHVFNLERNYSLEQTLNDHSASITAVKFTGESPEVRMVSCGADKSIYFQAAEQTADGLSFSRSHHVVEKTTLYDMDLDSSRTHVAIACQDRNVRVYNVETGKLKKCLKGSSSDEGALLKVQMDPSGSFFATSCSDKNITIFDYESGECVATLFGHSEIVTCMRFSQDCRHLITVSGDSCVFVWRLDSQMTATMRKRRGLRPKVAPESCGRKQNIRRETFITVPSSQLQQMEEEEEEADLGTPARLDSAHSAQLLQTNGKLPMWFRKLQGQGGASSAVQSDAEPRQVRSRWTEQLNPLTICSNFSPSPTKSQEEEKEEEEGEEGEEGEEDFHPQSLESLLGEEEEEEEEEVLQTTGEDRSTFILYPNPNTTSDREFDVEAVTDPRRSLTQLEVRGQGVEPVWSTQLSPDSACSEGSAGSLEQQHDTDTDSLSQGSSVGSLGLEDDDDRNSLKNHFDTLASSLSEEKFDTDLRNLQPPEEKHFLNPRLSISTRFLSRFQDRIRAWPSRAPPLVSIPTRISEESNVSNTVVNLESSVDVGSESTQRENSSAVGVRSSRSVVHRRASCMISHQPLHRPTRRRRHTVVVVQCRETLGDVTSRTLMAHNSSLMSGVQQGAPRLGYLGTTASSRAKVSQDPPTSSTISTQEEKENFSSSDPQPPASLLSAGLDPHSPKPDPHQDQTTSVAVSSQESQHPVPVASPQVLATPTEVTSQGGVERWSVSSSEATPTNQNQTLILSPAPSITPTATPTTCDITISDIITSAIVSDITTASGQGGGVKGAETRIQTDGVSTDDVSEQTVGADSSSSDSPTSSSCPVPPQTGSGDVEESCSLQQCQQVANELRQTARRAIHLYQQLGVSPGVAERRLQMSSVLQEAFDFVYSEMQVVLQKDGQSSGAPSGHLEDDGTISLLEKYSEMLVQMTQNKLNRI</sequence>
<feature type="region of interest" description="Disordered" evidence="4">
    <location>
        <begin position="1"/>
        <end position="29"/>
    </location>
</feature>
<dbReference type="Pfam" id="PF24780">
    <property type="entry name" value="WD40_MABP1-WDR62_1st"/>
    <property type="match status" value="1"/>
</dbReference>
<dbReference type="KEGG" id="lcf:108884011"/>
<dbReference type="InterPro" id="IPR056162">
    <property type="entry name" value="WD40_MABP1-WDR62_2nd"/>
</dbReference>
<protein>
    <submittedName>
        <fullName evidence="8">LOW QUALITY PROTEIN: mitogen-activated protein kinase-binding protein 1-like</fullName>
    </submittedName>
</protein>
<dbReference type="PANTHER" id="PTHR44813">
    <property type="entry name" value="MITOGEN-ACTIVATED PROTEIN KINASE-BINDING PROTEIN 1"/>
    <property type="match status" value="1"/>
</dbReference>
<feature type="compositionally biased region" description="Acidic residues" evidence="4">
    <location>
        <begin position="862"/>
        <end position="873"/>
    </location>
</feature>
<dbReference type="InterPro" id="IPR001680">
    <property type="entry name" value="WD40_rpt"/>
</dbReference>
<feature type="region of interest" description="Disordered" evidence="4">
    <location>
        <begin position="1290"/>
        <end position="1348"/>
    </location>
</feature>
<proteinExistence type="predicted"/>
<keyword evidence="2" id="KW-0677">Repeat</keyword>
<feature type="region of interest" description="Disordered" evidence="4">
    <location>
        <begin position="1057"/>
        <end position="1077"/>
    </location>
</feature>
<evidence type="ECO:0000256" key="2">
    <source>
        <dbReference type="ARBA" id="ARBA00022737"/>
    </source>
</evidence>
<name>A0AAJ7LXE3_LATCA</name>
<feature type="compositionally biased region" description="Polar residues" evidence="4">
    <location>
        <begin position="814"/>
        <end position="832"/>
    </location>
</feature>
<feature type="compositionally biased region" description="Basic and acidic residues" evidence="4">
    <location>
        <begin position="894"/>
        <end position="908"/>
    </location>
</feature>
<feature type="compositionally biased region" description="Acidic residues" evidence="4">
    <location>
        <begin position="836"/>
        <end position="851"/>
    </location>
</feature>
<dbReference type="InterPro" id="IPR015943">
    <property type="entry name" value="WD40/YVTN_repeat-like_dom_sf"/>
</dbReference>
<feature type="compositionally biased region" description="Low complexity" evidence="4">
    <location>
        <begin position="20"/>
        <end position="29"/>
    </location>
</feature>
<dbReference type="Pfam" id="PF24782">
    <property type="entry name" value="WD40_MABP1-WDR62_2nd"/>
    <property type="match status" value="1"/>
</dbReference>
<feature type="compositionally biased region" description="Low complexity" evidence="4">
    <location>
        <begin position="952"/>
        <end position="963"/>
    </location>
</feature>
<dbReference type="InterPro" id="IPR036322">
    <property type="entry name" value="WD40_repeat_dom_sf"/>
</dbReference>
<feature type="repeat" description="WD" evidence="3">
    <location>
        <begin position="493"/>
        <end position="537"/>
    </location>
</feature>
<feature type="compositionally biased region" description="Polar residues" evidence="4">
    <location>
        <begin position="1200"/>
        <end position="1213"/>
    </location>
</feature>
<feature type="repeat" description="WD" evidence="3">
    <location>
        <begin position="675"/>
        <end position="716"/>
    </location>
</feature>
<gene>
    <name evidence="8" type="primary">LOC108884011</name>
</gene>
<dbReference type="GO" id="GO:0005737">
    <property type="term" value="C:cytoplasm"/>
    <property type="evidence" value="ECO:0007669"/>
    <property type="project" value="TreeGrafter"/>
</dbReference>
<evidence type="ECO:0000259" key="5">
    <source>
        <dbReference type="Pfam" id="PF24780"/>
    </source>
</evidence>
<feature type="compositionally biased region" description="Basic residues" evidence="4">
    <location>
        <begin position="10"/>
        <end position="19"/>
    </location>
</feature>
<organism evidence="7 8">
    <name type="scientific">Lates calcarifer</name>
    <name type="common">Barramundi</name>
    <name type="synonym">Holocentrus calcarifer</name>
    <dbReference type="NCBI Taxonomy" id="8187"/>
    <lineage>
        <taxon>Eukaryota</taxon>
        <taxon>Metazoa</taxon>
        <taxon>Chordata</taxon>
        <taxon>Craniata</taxon>
        <taxon>Vertebrata</taxon>
        <taxon>Euteleostomi</taxon>
        <taxon>Actinopterygii</taxon>
        <taxon>Neopterygii</taxon>
        <taxon>Teleostei</taxon>
        <taxon>Neoteleostei</taxon>
        <taxon>Acanthomorphata</taxon>
        <taxon>Carangaria</taxon>
        <taxon>Carangaria incertae sedis</taxon>
        <taxon>Centropomidae</taxon>
        <taxon>Lates</taxon>
    </lineage>
</organism>
<feature type="domain" description="MABP1/WDR62 first WD40" evidence="5">
    <location>
        <begin position="45"/>
        <end position="371"/>
    </location>
</feature>
<evidence type="ECO:0000256" key="3">
    <source>
        <dbReference type="PROSITE-ProRule" id="PRU00221"/>
    </source>
</evidence>
<dbReference type="SMART" id="SM00320">
    <property type="entry name" value="WD40"/>
    <property type="match status" value="12"/>
</dbReference>
<dbReference type="PANTHER" id="PTHR44813:SF1">
    <property type="entry name" value="MITOGEN-ACTIVATED PROTEIN KINASE-BINDING PROTEIN 1"/>
    <property type="match status" value="1"/>
</dbReference>
<evidence type="ECO:0000256" key="4">
    <source>
        <dbReference type="SAM" id="MobiDB-lite"/>
    </source>
</evidence>
<feature type="domain" description="MABP1/WDR62 second WD40" evidence="6">
    <location>
        <begin position="377"/>
        <end position="708"/>
    </location>
</feature>
<feature type="compositionally biased region" description="Low complexity" evidence="4">
    <location>
        <begin position="1324"/>
        <end position="1335"/>
    </location>
</feature>
<evidence type="ECO:0000259" key="6">
    <source>
        <dbReference type="Pfam" id="PF24782"/>
    </source>
</evidence>
<dbReference type="Proteomes" id="UP000694890">
    <property type="component" value="Unplaced"/>
</dbReference>
<feature type="repeat" description="WD" evidence="3">
    <location>
        <begin position="633"/>
        <end position="674"/>
    </location>
</feature>
<dbReference type="InterPro" id="IPR055292">
    <property type="entry name" value="MABP1"/>
</dbReference>
<dbReference type="GO" id="GO:0046330">
    <property type="term" value="P:positive regulation of JNK cascade"/>
    <property type="evidence" value="ECO:0007669"/>
    <property type="project" value="TreeGrafter"/>
</dbReference>
<feature type="region of interest" description="Disordered" evidence="4">
    <location>
        <begin position="794"/>
        <end position="974"/>
    </location>
</feature>
<feature type="region of interest" description="Disordered" evidence="4">
    <location>
        <begin position="1148"/>
        <end position="1262"/>
    </location>
</feature>
<dbReference type="GO" id="GO:0043124">
    <property type="term" value="P:negative regulation of canonical NF-kappaB signal transduction"/>
    <property type="evidence" value="ECO:0007669"/>
    <property type="project" value="TreeGrafter"/>
</dbReference>
<dbReference type="SUPFAM" id="SSF50978">
    <property type="entry name" value="WD40 repeat-like"/>
    <property type="match status" value="2"/>
</dbReference>
<feature type="compositionally biased region" description="Polar residues" evidence="4">
    <location>
        <begin position="1223"/>
        <end position="1256"/>
    </location>
</feature>
<accession>A0AAJ7LXE3</accession>
<evidence type="ECO:0000313" key="8">
    <source>
        <dbReference type="RefSeq" id="XP_018533134.1"/>
    </source>
</evidence>
<dbReference type="GeneID" id="108884011"/>
<feature type="compositionally biased region" description="Polar residues" evidence="4">
    <location>
        <begin position="1148"/>
        <end position="1165"/>
    </location>
</feature>
<dbReference type="InterPro" id="IPR056161">
    <property type="entry name" value="WD40_MABP1-WDR62_1st"/>
</dbReference>
<dbReference type="RefSeq" id="XP_018533134.1">
    <property type="nucleotide sequence ID" value="XM_018677618.1"/>
</dbReference>
<dbReference type="PROSITE" id="PS50082">
    <property type="entry name" value="WD_REPEATS_2"/>
    <property type="match status" value="3"/>
</dbReference>
<reference evidence="8" key="1">
    <citation type="submission" date="2025-08" db="UniProtKB">
        <authorList>
            <consortium name="RefSeq"/>
        </authorList>
    </citation>
    <scope>IDENTIFICATION</scope>
    <source>
        <tissue evidence="8">Brain</tissue>
    </source>
</reference>
<dbReference type="Gene3D" id="2.130.10.10">
    <property type="entry name" value="YVTN repeat-like/Quinoprotein amine dehydrogenase"/>
    <property type="match status" value="4"/>
</dbReference>